<proteinExistence type="predicted"/>
<gene>
    <name evidence="1" type="ORF">NEZAVI_LOCUS1505</name>
</gene>
<evidence type="ECO:0000313" key="2">
    <source>
        <dbReference type="Proteomes" id="UP001152798"/>
    </source>
</evidence>
<evidence type="ECO:0000313" key="1">
    <source>
        <dbReference type="EMBL" id="CAH1390284.1"/>
    </source>
</evidence>
<protein>
    <submittedName>
        <fullName evidence="1">Uncharacterized protein</fullName>
    </submittedName>
</protein>
<reference evidence="1" key="1">
    <citation type="submission" date="2022-01" db="EMBL/GenBank/DDBJ databases">
        <authorList>
            <person name="King R."/>
        </authorList>
    </citation>
    <scope>NUCLEOTIDE SEQUENCE</scope>
</reference>
<dbReference type="AlphaFoldDB" id="A0A9P0GWD1"/>
<name>A0A9P0GWD1_NEZVI</name>
<keyword evidence="2" id="KW-1185">Reference proteome</keyword>
<organism evidence="1 2">
    <name type="scientific">Nezara viridula</name>
    <name type="common">Southern green stink bug</name>
    <name type="synonym">Cimex viridulus</name>
    <dbReference type="NCBI Taxonomy" id="85310"/>
    <lineage>
        <taxon>Eukaryota</taxon>
        <taxon>Metazoa</taxon>
        <taxon>Ecdysozoa</taxon>
        <taxon>Arthropoda</taxon>
        <taxon>Hexapoda</taxon>
        <taxon>Insecta</taxon>
        <taxon>Pterygota</taxon>
        <taxon>Neoptera</taxon>
        <taxon>Paraneoptera</taxon>
        <taxon>Hemiptera</taxon>
        <taxon>Heteroptera</taxon>
        <taxon>Panheteroptera</taxon>
        <taxon>Pentatomomorpha</taxon>
        <taxon>Pentatomoidea</taxon>
        <taxon>Pentatomidae</taxon>
        <taxon>Pentatominae</taxon>
        <taxon>Nezara</taxon>
    </lineage>
</organism>
<accession>A0A9P0GWD1</accession>
<dbReference type="Proteomes" id="UP001152798">
    <property type="component" value="Chromosome 1"/>
</dbReference>
<sequence>MGQPCYVVKMDNGFIFKRHIDQLTESQIQKKRVTFRDEVKPHIADGHHHSSLSVIVKIPESLPVQLSAPSSAENLFPSETLLPRGFNTNEHLHRSSGPHQYLNDYVIQ</sequence>
<dbReference type="EMBL" id="OV725077">
    <property type="protein sequence ID" value="CAH1390284.1"/>
    <property type="molecule type" value="Genomic_DNA"/>
</dbReference>
<dbReference type="OrthoDB" id="6626702at2759"/>